<dbReference type="EMBL" id="SMJU01000003">
    <property type="protein sequence ID" value="TDB67503.1"/>
    <property type="molecule type" value="Genomic_DNA"/>
</dbReference>
<dbReference type="AlphaFoldDB" id="A0A4R4KI20"/>
<dbReference type="RefSeq" id="WP_132115551.1">
    <property type="nucleotide sequence ID" value="NZ_SMJU01000003.1"/>
</dbReference>
<gene>
    <name evidence="1" type="ORF">EZE20_06045</name>
</gene>
<sequence length="47" mass="4925">MRTKSIHALAPAPKKAYIAPKIVRVGHVKDLTMKIGSSTDGMGSFGG</sequence>
<name>A0A4R4KI20_9BACT</name>
<reference evidence="1 2" key="1">
    <citation type="submission" date="2019-02" db="EMBL/GenBank/DDBJ databases">
        <title>Arundinibacter roseus gen. nov., sp. nov., a new member of the family Cytophagaceae.</title>
        <authorList>
            <person name="Szuroczki S."/>
            <person name="Khayer B."/>
            <person name="Sproer C."/>
            <person name="Toumi M."/>
            <person name="Szabo A."/>
            <person name="Felfoldi T."/>
            <person name="Schumann P."/>
            <person name="Toth E."/>
        </authorList>
    </citation>
    <scope>NUCLEOTIDE SEQUENCE [LARGE SCALE GENOMIC DNA]</scope>
    <source>
        <strain evidence="1 2">DMA-k-7a</strain>
    </source>
</reference>
<evidence type="ECO:0000313" key="1">
    <source>
        <dbReference type="EMBL" id="TDB67503.1"/>
    </source>
</evidence>
<keyword evidence="2" id="KW-1185">Reference proteome</keyword>
<organism evidence="1 2">
    <name type="scientific">Arundinibacter roseus</name>
    <dbReference type="NCBI Taxonomy" id="2070510"/>
    <lineage>
        <taxon>Bacteria</taxon>
        <taxon>Pseudomonadati</taxon>
        <taxon>Bacteroidota</taxon>
        <taxon>Cytophagia</taxon>
        <taxon>Cytophagales</taxon>
        <taxon>Spirosomataceae</taxon>
        <taxon>Arundinibacter</taxon>
    </lineage>
</organism>
<protein>
    <submittedName>
        <fullName evidence="1">Lasso RiPP family leader peptide-containing protein</fullName>
    </submittedName>
</protein>
<proteinExistence type="predicted"/>
<dbReference type="Proteomes" id="UP000295706">
    <property type="component" value="Unassembled WGS sequence"/>
</dbReference>
<comment type="caution">
    <text evidence="1">The sequence shown here is derived from an EMBL/GenBank/DDBJ whole genome shotgun (WGS) entry which is preliminary data.</text>
</comment>
<evidence type="ECO:0000313" key="2">
    <source>
        <dbReference type="Proteomes" id="UP000295706"/>
    </source>
</evidence>
<accession>A0A4R4KI20</accession>
<dbReference type="NCBIfam" id="NF033521">
    <property type="entry name" value="lasso_leader_L3"/>
    <property type="match status" value="1"/>
</dbReference>